<evidence type="ECO:0000259" key="2">
    <source>
        <dbReference type="Pfam" id="PF01337"/>
    </source>
</evidence>
<sequence>MSNTVWWARDEAGVCVVPTGSMLSVVHALPPTGLIHSARVRGRDMHDSDGVFTQFHEALRLPDYFGWNWNALRDCLTDLHWLDAQHFLVTIEDADVVLSESPEERAILFRALHDAAKFWAGKPGLPGQGKVTFRTVLLCPPEAQEEMLRETRTY</sequence>
<comment type="similarity">
    <text evidence="1">Belongs to the barstar family.</text>
</comment>
<evidence type="ECO:0000313" key="3">
    <source>
        <dbReference type="EMBL" id="GAA0927129.1"/>
    </source>
</evidence>
<dbReference type="Pfam" id="PF01337">
    <property type="entry name" value="Barstar"/>
    <property type="match status" value="1"/>
</dbReference>
<organism evidence="3 4">
    <name type="scientific">Streptomyces thermoalcalitolerans</name>
    <dbReference type="NCBI Taxonomy" id="65605"/>
    <lineage>
        <taxon>Bacteria</taxon>
        <taxon>Bacillati</taxon>
        <taxon>Actinomycetota</taxon>
        <taxon>Actinomycetes</taxon>
        <taxon>Kitasatosporales</taxon>
        <taxon>Streptomycetaceae</taxon>
        <taxon>Streptomyces</taxon>
    </lineage>
</organism>
<dbReference type="SUPFAM" id="SSF52038">
    <property type="entry name" value="Barstar-related"/>
    <property type="match status" value="1"/>
</dbReference>
<evidence type="ECO:0000256" key="1">
    <source>
        <dbReference type="ARBA" id="ARBA00006845"/>
    </source>
</evidence>
<comment type="caution">
    <text evidence="3">The sequence shown here is derived from an EMBL/GenBank/DDBJ whole genome shotgun (WGS) entry which is preliminary data.</text>
</comment>
<accession>A0ABN1PFQ6</accession>
<protein>
    <recommendedName>
        <fullName evidence="2">Barstar (barnase inhibitor) domain-containing protein</fullName>
    </recommendedName>
</protein>
<dbReference type="RefSeq" id="WP_344053428.1">
    <property type="nucleotide sequence ID" value="NZ_BAAAHG010000055.1"/>
</dbReference>
<dbReference type="Gene3D" id="3.30.370.10">
    <property type="entry name" value="Barstar-like"/>
    <property type="match status" value="1"/>
</dbReference>
<proteinExistence type="inferred from homology"/>
<keyword evidence="4" id="KW-1185">Reference proteome</keyword>
<dbReference type="InterPro" id="IPR000468">
    <property type="entry name" value="Barstar"/>
</dbReference>
<evidence type="ECO:0000313" key="4">
    <source>
        <dbReference type="Proteomes" id="UP001501005"/>
    </source>
</evidence>
<dbReference type="EMBL" id="BAAAHG010000055">
    <property type="protein sequence ID" value="GAA0927129.1"/>
    <property type="molecule type" value="Genomic_DNA"/>
</dbReference>
<reference evidence="3 4" key="1">
    <citation type="journal article" date="2019" name="Int. J. Syst. Evol. Microbiol.">
        <title>The Global Catalogue of Microorganisms (GCM) 10K type strain sequencing project: providing services to taxonomists for standard genome sequencing and annotation.</title>
        <authorList>
            <consortium name="The Broad Institute Genomics Platform"/>
            <consortium name="The Broad Institute Genome Sequencing Center for Infectious Disease"/>
            <person name="Wu L."/>
            <person name="Ma J."/>
        </authorList>
    </citation>
    <scope>NUCLEOTIDE SEQUENCE [LARGE SCALE GENOMIC DNA]</scope>
    <source>
        <strain evidence="3 4">JCM 10673</strain>
    </source>
</reference>
<gene>
    <name evidence="3" type="ORF">GCM10009549_49000</name>
</gene>
<dbReference type="Proteomes" id="UP001501005">
    <property type="component" value="Unassembled WGS sequence"/>
</dbReference>
<dbReference type="InterPro" id="IPR035905">
    <property type="entry name" value="Barstar-like_sf"/>
</dbReference>
<name>A0ABN1PFQ6_9ACTN</name>
<feature type="domain" description="Barstar (barnase inhibitor)" evidence="2">
    <location>
        <begin position="36"/>
        <end position="122"/>
    </location>
</feature>